<dbReference type="InterPro" id="IPR027359">
    <property type="entry name" value="Volt_channel_dom_sf"/>
</dbReference>
<evidence type="ECO:0000256" key="5">
    <source>
        <dbReference type="ARBA" id="ARBA00023065"/>
    </source>
</evidence>
<evidence type="ECO:0000256" key="7">
    <source>
        <dbReference type="ARBA" id="ARBA00023303"/>
    </source>
</evidence>
<evidence type="ECO:0000313" key="11">
    <source>
        <dbReference type="Proteomes" id="UP000828390"/>
    </source>
</evidence>
<accession>A0A9D4K5C0</accession>
<dbReference type="InterPro" id="IPR002153">
    <property type="entry name" value="TRPC_channel"/>
</dbReference>
<dbReference type="PANTHER" id="PTHR10117">
    <property type="entry name" value="TRANSIENT RECEPTOR POTENTIAL CHANNEL"/>
    <property type="match status" value="1"/>
</dbReference>
<evidence type="ECO:0000256" key="2">
    <source>
        <dbReference type="ARBA" id="ARBA00022448"/>
    </source>
</evidence>
<feature type="transmembrane region" description="Helical" evidence="8">
    <location>
        <begin position="97"/>
        <end position="118"/>
    </location>
</feature>
<dbReference type="Proteomes" id="UP000828390">
    <property type="component" value="Unassembled WGS sequence"/>
</dbReference>
<dbReference type="GO" id="GO:0015279">
    <property type="term" value="F:store-operated calcium channel activity"/>
    <property type="evidence" value="ECO:0007669"/>
    <property type="project" value="TreeGrafter"/>
</dbReference>
<proteinExistence type="predicted"/>
<keyword evidence="2" id="KW-0813">Transport</keyword>
<dbReference type="GO" id="GO:0005886">
    <property type="term" value="C:plasma membrane"/>
    <property type="evidence" value="ECO:0007669"/>
    <property type="project" value="TreeGrafter"/>
</dbReference>
<dbReference type="GO" id="GO:0051480">
    <property type="term" value="P:regulation of cytosolic calcium ion concentration"/>
    <property type="evidence" value="ECO:0007669"/>
    <property type="project" value="TreeGrafter"/>
</dbReference>
<dbReference type="Pfam" id="PF00520">
    <property type="entry name" value="Ion_trans"/>
    <property type="match status" value="1"/>
</dbReference>
<dbReference type="Gene3D" id="1.20.120.350">
    <property type="entry name" value="Voltage-gated potassium channels. Chain C"/>
    <property type="match status" value="1"/>
</dbReference>
<dbReference type="GO" id="GO:0034703">
    <property type="term" value="C:cation channel complex"/>
    <property type="evidence" value="ECO:0007669"/>
    <property type="project" value="TreeGrafter"/>
</dbReference>
<evidence type="ECO:0000256" key="8">
    <source>
        <dbReference type="SAM" id="Phobius"/>
    </source>
</evidence>
<evidence type="ECO:0000256" key="1">
    <source>
        <dbReference type="ARBA" id="ARBA00004141"/>
    </source>
</evidence>
<evidence type="ECO:0000256" key="6">
    <source>
        <dbReference type="ARBA" id="ARBA00023136"/>
    </source>
</evidence>
<dbReference type="GO" id="GO:0070679">
    <property type="term" value="F:inositol 1,4,5 trisphosphate binding"/>
    <property type="evidence" value="ECO:0007669"/>
    <property type="project" value="TreeGrafter"/>
</dbReference>
<keyword evidence="11" id="KW-1185">Reference proteome</keyword>
<dbReference type="InterPro" id="IPR005821">
    <property type="entry name" value="Ion_trans_dom"/>
</dbReference>
<comment type="caution">
    <text evidence="10">The sequence shown here is derived from an EMBL/GenBank/DDBJ whole genome shotgun (WGS) entry which is preliminary data.</text>
</comment>
<gene>
    <name evidence="10" type="ORF">DPMN_106535</name>
</gene>
<dbReference type="PANTHER" id="PTHR10117:SF80">
    <property type="entry name" value="TRANSIENT-RECEPTOR-POTENTIAL-LIKE PROTEIN"/>
    <property type="match status" value="1"/>
</dbReference>
<keyword evidence="6 8" id="KW-0472">Membrane</keyword>
<feature type="domain" description="Ion transport" evidence="9">
    <location>
        <begin position="34"/>
        <end position="164"/>
    </location>
</feature>
<dbReference type="EMBL" id="JAIWYP010000004">
    <property type="protein sequence ID" value="KAH3833231.1"/>
    <property type="molecule type" value="Genomic_DNA"/>
</dbReference>
<evidence type="ECO:0000313" key="10">
    <source>
        <dbReference type="EMBL" id="KAH3833231.1"/>
    </source>
</evidence>
<evidence type="ECO:0000256" key="3">
    <source>
        <dbReference type="ARBA" id="ARBA00022692"/>
    </source>
</evidence>
<dbReference type="AlphaFoldDB" id="A0A9D4K5C0"/>
<keyword evidence="5" id="KW-0406">Ion transport</keyword>
<keyword evidence="3 8" id="KW-0812">Transmembrane</keyword>
<sequence>MPFMAAIYWLVPRSRPARLLRSPFMKFLYHSASFGVFLLLLIVTSVQVSSIAGRQRQRGPPPTEFEWLISIWVAGFIWSECKQLWEEGAKAYLRQWWNWLDFIMLSLYLTTITLRFLAYIQIESGRYGPRELDRKYWPLYDPTIVSEGLFAVANVFSFARIIFLCQACDFLFLFTCC</sequence>
<evidence type="ECO:0000259" key="9">
    <source>
        <dbReference type="Pfam" id="PF00520"/>
    </source>
</evidence>
<reference evidence="10" key="2">
    <citation type="submission" date="2020-11" db="EMBL/GenBank/DDBJ databases">
        <authorList>
            <person name="McCartney M.A."/>
            <person name="Auch B."/>
            <person name="Kono T."/>
            <person name="Mallez S."/>
            <person name="Becker A."/>
            <person name="Gohl D.M."/>
            <person name="Silverstein K.A.T."/>
            <person name="Koren S."/>
            <person name="Bechman K.B."/>
            <person name="Herman A."/>
            <person name="Abrahante J.E."/>
            <person name="Garbe J."/>
        </authorList>
    </citation>
    <scope>NUCLEOTIDE SEQUENCE</scope>
    <source>
        <strain evidence="10">Duluth1</strain>
        <tissue evidence="10">Whole animal</tissue>
    </source>
</reference>
<protein>
    <recommendedName>
        <fullName evidence="9">Ion transport domain-containing protein</fullName>
    </recommendedName>
</protein>
<feature type="transmembrane region" description="Helical" evidence="8">
    <location>
        <begin position="32"/>
        <end position="53"/>
    </location>
</feature>
<reference evidence="10" key="1">
    <citation type="journal article" date="2019" name="bioRxiv">
        <title>The Genome of the Zebra Mussel, Dreissena polymorpha: A Resource for Invasive Species Research.</title>
        <authorList>
            <person name="McCartney M.A."/>
            <person name="Auch B."/>
            <person name="Kono T."/>
            <person name="Mallez S."/>
            <person name="Zhang Y."/>
            <person name="Obille A."/>
            <person name="Becker A."/>
            <person name="Abrahante J.E."/>
            <person name="Garbe J."/>
            <person name="Badalamenti J.P."/>
            <person name="Herman A."/>
            <person name="Mangelson H."/>
            <person name="Liachko I."/>
            <person name="Sullivan S."/>
            <person name="Sone E.D."/>
            <person name="Koren S."/>
            <person name="Silverstein K.A.T."/>
            <person name="Beckman K.B."/>
            <person name="Gohl D.M."/>
        </authorList>
    </citation>
    <scope>NUCLEOTIDE SEQUENCE</scope>
    <source>
        <strain evidence="10">Duluth1</strain>
        <tissue evidence="10">Whole animal</tissue>
    </source>
</reference>
<comment type="subcellular location">
    <subcellularLocation>
        <location evidence="1">Membrane</location>
        <topology evidence="1">Multi-pass membrane protein</topology>
    </subcellularLocation>
</comment>
<keyword evidence="4 8" id="KW-1133">Transmembrane helix</keyword>
<evidence type="ECO:0000256" key="4">
    <source>
        <dbReference type="ARBA" id="ARBA00022989"/>
    </source>
</evidence>
<dbReference type="GO" id="GO:0007338">
    <property type="term" value="P:single fertilization"/>
    <property type="evidence" value="ECO:0007669"/>
    <property type="project" value="TreeGrafter"/>
</dbReference>
<organism evidence="10 11">
    <name type="scientific">Dreissena polymorpha</name>
    <name type="common">Zebra mussel</name>
    <name type="synonym">Mytilus polymorpha</name>
    <dbReference type="NCBI Taxonomy" id="45954"/>
    <lineage>
        <taxon>Eukaryota</taxon>
        <taxon>Metazoa</taxon>
        <taxon>Spiralia</taxon>
        <taxon>Lophotrochozoa</taxon>
        <taxon>Mollusca</taxon>
        <taxon>Bivalvia</taxon>
        <taxon>Autobranchia</taxon>
        <taxon>Heteroconchia</taxon>
        <taxon>Euheterodonta</taxon>
        <taxon>Imparidentia</taxon>
        <taxon>Neoheterodontei</taxon>
        <taxon>Myida</taxon>
        <taxon>Dreissenoidea</taxon>
        <taxon>Dreissenidae</taxon>
        <taxon>Dreissena</taxon>
    </lineage>
</organism>
<name>A0A9D4K5C0_DREPO</name>
<feature type="transmembrane region" description="Helical" evidence="8">
    <location>
        <begin position="139"/>
        <end position="163"/>
    </location>
</feature>
<keyword evidence="7" id="KW-0407">Ion channel</keyword>